<dbReference type="Proteomes" id="UP000006201">
    <property type="component" value="Unassembled WGS sequence"/>
</dbReference>
<evidence type="ECO:0000313" key="1">
    <source>
        <dbReference type="EMBL" id="EAR27891.1"/>
    </source>
</evidence>
<gene>
    <name evidence="1" type="ORF">PTD2_18755</name>
</gene>
<comment type="caution">
    <text evidence="1">The sequence shown here is derived from an EMBL/GenBank/DDBJ whole genome shotgun (WGS) entry which is preliminary data.</text>
</comment>
<dbReference type="OrthoDB" id="2051973at2"/>
<dbReference type="AlphaFoldDB" id="A4CC04"/>
<keyword evidence="2" id="KW-1185">Reference proteome</keyword>
<dbReference type="EMBL" id="AAOH01000005">
    <property type="protein sequence ID" value="EAR27891.1"/>
    <property type="molecule type" value="Genomic_DNA"/>
</dbReference>
<protein>
    <submittedName>
        <fullName evidence="1">Uncharacterized protein</fullName>
    </submittedName>
</protein>
<organism evidence="1 2">
    <name type="scientific">Pseudoalteromonas tunicata D2</name>
    <dbReference type="NCBI Taxonomy" id="87626"/>
    <lineage>
        <taxon>Bacteria</taxon>
        <taxon>Pseudomonadati</taxon>
        <taxon>Pseudomonadota</taxon>
        <taxon>Gammaproteobacteria</taxon>
        <taxon>Alteromonadales</taxon>
        <taxon>Pseudoalteromonadaceae</taxon>
        <taxon>Pseudoalteromonas</taxon>
    </lineage>
</organism>
<dbReference type="HOGENOM" id="CLU_2424707_0_0_6"/>
<accession>A4CC04</accession>
<proteinExistence type="predicted"/>
<evidence type="ECO:0000313" key="2">
    <source>
        <dbReference type="Proteomes" id="UP000006201"/>
    </source>
</evidence>
<reference evidence="1 2" key="1">
    <citation type="submission" date="2006-02" db="EMBL/GenBank/DDBJ databases">
        <authorList>
            <person name="Moran M.A."/>
            <person name="Kjelleberg S."/>
            <person name="Egan S."/>
            <person name="Saunders N."/>
            <person name="Thomas T."/>
            <person name="Ferriera S."/>
            <person name="Johnson J."/>
            <person name="Kravitz S."/>
            <person name="Halpern A."/>
            <person name="Remington K."/>
            <person name="Beeson K."/>
            <person name="Tran B."/>
            <person name="Rogers Y.-H."/>
            <person name="Friedman R."/>
            <person name="Venter J.C."/>
        </authorList>
    </citation>
    <scope>NUCLEOTIDE SEQUENCE [LARGE SCALE GENOMIC DNA]</scope>
    <source>
        <strain evidence="1 2">D2</strain>
    </source>
</reference>
<dbReference type="RefSeq" id="WP_009839723.1">
    <property type="nucleotide sequence ID" value="NZ_CH959301.1"/>
</dbReference>
<sequence>MSNAHIYSQLQFSYEITPEAKSLFQSAVASIDNVIYEPVAMCAAKDGLNNYSFLCNGIHIEPSATPFAAMITLDQDQNGAFGVSHIQKLSY</sequence>
<name>A4CC04_9GAMM</name>